<comment type="caution">
    <text evidence="8">The sequence shown here is derived from an EMBL/GenBank/DDBJ whole genome shotgun (WGS) entry which is preliminary data.</text>
</comment>
<dbReference type="InterPro" id="IPR025110">
    <property type="entry name" value="AMP-bd_C"/>
</dbReference>
<dbReference type="Proteomes" id="UP000321638">
    <property type="component" value="Unassembled WGS sequence"/>
</dbReference>
<dbReference type="InterPro" id="IPR045851">
    <property type="entry name" value="AMP-bd_C_sf"/>
</dbReference>
<organism evidence="8 9">
    <name type="scientific">Vineibacter terrae</name>
    <dbReference type="NCBI Taxonomy" id="2586908"/>
    <lineage>
        <taxon>Bacteria</taxon>
        <taxon>Pseudomonadati</taxon>
        <taxon>Pseudomonadota</taxon>
        <taxon>Alphaproteobacteria</taxon>
        <taxon>Hyphomicrobiales</taxon>
        <taxon>Vineibacter</taxon>
    </lineage>
</organism>
<dbReference type="PANTHER" id="PTHR43767">
    <property type="entry name" value="LONG-CHAIN-FATTY-ACID--COA LIGASE"/>
    <property type="match status" value="1"/>
</dbReference>
<dbReference type="InterPro" id="IPR000873">
    <property type="entry name" value="AMP-dep_synth/lig_dom"/>
</dbReference>
<name>A0A5C8PHB9_9HYPH</name>
<evidence type="ECO:0000256" key="1">
    <source>
        <dbReference type="ARBA" id="ARBA00006432"/>
    </source>
</evidence>
<dbReference type="Gene3D" id="3.30.300.30">
    <property type="match status" value="1"/>
</dbReference>
<evidence type="ECO:0000313" key="8">
    <source>
        <dbReference type="EMBL" id="TXL72735.1"/>
    </source>
</evidence>
<evidence type="ECO:0000256" key="4">
    <source>
        <dbReference type="ARBA" id="ARBA00066616"/>
    </source>
</evidence>
<evidence type="ECO:0000313" key="9">
    <source>
        <dbReference type="Proteomes" id="UP000321638"/>
    </source>
</evidence>
<evidence type="ECO:0000259" key="6">
    <source>
        <dbReference type="Pfam" id="PF00501"/>
    </source>
</evidence>
<comment type="similarity">
    <text evidence="1">Belongs to the ATP-dependent AMP-binding enzyme family.</text>
</comment>
<comment type="catalytic activity">
    <reaction evidence="3">
        <text>3-(methylsulfanyl)propanoate + ATP + CoA = 3-(methylsulfanyl)propanoyl-CoA + AMP + diphosphate</text>
        <dbReference type="Rhea" id="RHEA:43052"/>
        <dbReference type="ChEBI" id="CHEBI:30616"/>
        <dbReference type="ChEBI" id="CHEBI:33019"/>
        <dbReference type="ChEBI" id="CHEBI:49016"/>
        <dbReference type="ChEBI" id="CHEBI:57287"/>
        <dbReference type="ChEBI" id="CHEBI:82815"/>
        <dbReference type="ChEBI" id="CHEBI:456215"/>
        <dbReference type="EC" id="6.2.1.44"/>
    </reaction>
    <physiologicalReaction direction="left-to-right" evidence="3">
        <dbReference type="Rhea" id="RHEA:43053"/>
    </physiologicalReaction>
</comment>
<evidence type="ECO:0000256" key="5">
    <source>
        <dbReference type="ARBA" id="ARBA00067668"/>
    </source>
</evidence>
<dbReference type="OrthoDB" id="9803968at2"/>
<proteinExistence type="inferred from homology"/>
<dbReference type="Gene3D" id="3.40.50.12780">
    <property type="entry name" value="N-terminal domain of ligase-like"/>
    <property type="match status" value="1"/>
</dbReference>
<dbReference type="InterPro" id="IPR020845">
    <property type="entry name" value="AMP-binding_CS"/>
</dbReference>
<dbReference type="InterPro" id="IPR042099">
    <property type="entry name" value="ANL_N_sf"/>
</dbReference>
<dbReference type="SUPFAM" id="SSF56801">
    <property type="entry name" value="Acetyl-CoA synthetase-like"/>
    <property type="match status" value="1"/>
</dbReference>
<dbReference type="AlphaFoldDB" id="A0A5C8PHB9"/>
<reference evidence="8 9" key="1">
    <citation type="submission" date="2019-06" db="EMBL/GenBank/DDBJ databases">
        <title>New taxonomy in bacterial strain CC-CFT640, isolated from vineyard.</title>
        <authorList>
            <person name="Lin S.-Y."/>
            <person name="Tsai C.-F."/>
            <person name="Young C.-C."/>
        </authorList>
    </citation>
    <scope>NUCLEOTIDE SEQUENCE [LARGE SCALE GENOMIC DNA]</scope>
    <source>
        <strain evidence="8 9">CC-CFT640</strain>
    </source>
</reference>
<dbReference type="EMBL" id="VDUZ01000031">
    <property type="protein sequence ID" value="TXL72735.1"/>
    <property type="molecule type" value="Genomic_DNA"/>
</dbReference>
<dbReference type="EC" id="6.2.1.44" evidence="4"/>
<keyword evidence="2 8" id="KW-0436">Ligase</keyword>
<accession>A0A5C8PHB9</accession>
<feature type="domain" description="AMP-dependent synthetase/ligase" evidence="6">
    <location>
        <begin position="9"/>
        <end position="371"/>
    </location>
</feature>
<sequence length="506" mass="55850">MNIAHLLIKSAQAFPEHIALAKGEVAYLAYRNLLRKVSVMATHLRHRLKLRPGDRVAFAMGNCVEAIETMYAIWHAGLVAVPMNAKLHPREFAFILQNSGARVCMVTPDLAESIAGVKDECPALERIIDVSARDYIFMAVGDPLAVTDRAPADPAWLFYTSGTTGRPKGATLTHRNLLAMTLNYYADIDRPQPGGSILHVAPISHGSGLWNFPLLGRGAVQVFPDSGRYEVPEMVELARRWPDATVFLAPTMVKRLIDHRAAGGIKPGEIRTITYGGAPMYVSDLRQSLDLLGNVMVQLYGQGESPMTITHLSREAHANRDHPRWEQRLASAGLPDSCVEVRVVDEAGKPMPVGQVGEIIVRGETVMSGYWQNDEATAKSLREGWLWTGDVGCFDEDGFLTLKDRSKDMIISGGSNIYPREIEDVLATHPAVQECSVIGRPHPEWGEEAVAFVVLRAGQATTPAELDALCLDNIARYKRPKDYKFIEALPKNNYGKILKTELRKLV</sequence>
<gene>
    <name evidence="8" type="ORF">FHP25_24620</name>
</gene>
<feature type="domain" description="AMP-binding enzyme C-terminal" evidence="7">
    <location>
        <begin position="421"/>
        <end position="496"/>
    </location>
</feature>
<dbReference type="FunFam" id="3.30.300.30:FF:000008">
    <property type="entry name" value="2,3-dihydroxybenzoate-AMP ligase"/>
    <property type="match status" value="1"/>
</dbReference>
<dbReference type="GO" id="GO:0016877">
    <property type="term" value="F:ligase activity, forming carbon-sulfur bonds"/>
    <property type="evidence" value="ECO:0007669"/>
    <property type="project" value="UniProtKB-ARBA"/>
</dbReference>
<evidence type="ECO:0000259" key="7">
    <source>
        <dbReference type="Pfam" id="PF13193"/>
    </source>
</evidence>
<dbReference type="PROSITE" id="PS00455">
    <property type="entry name" value="AMP_BINDING"/>
    <property type="match status" value="1"/>
</dbReference>
<evidence type="ECO:0000256" key="2">
    <source>
        <dbReference type="ARBA" id="ARBA00022598"/>
    </source>
</evidence>
<dbReference type="Pfam" id="PF13193">
    <property type="entry name" value="AMP-binding_C"/>
    <property type="match status" value="1"/>
</dbReference>
<dbReference type="InterPro" id="IPR050237">
    <property type="entry name" value="ATP-dep_AMP-bd_enzyme"/>
</dbReference>
<protein>
    <recommendedName>
        <fullName evidence="5">3-methylmercaptopropionyl-CoA ligase</fullName>
        <ecNumber evidence="4">6.2.1.44</ecNumber>
    </recommendedName>
</protein>
<keyword evidence="9" id="KW-1185">Reference proteome</keyword>
<dbReference type="PANTHER" id="PTHR43767:SF7">
    <property type="entry name" value="MEDIUM_LONG-CHAIN-FATTY-ACID--COA LIGASE FADD8"/>
    <property type="match status" value="1"/>
</dbReference>
<evidence type="ECO:0000256" key="3">
    <source>
        <dbReference type="ARBA" id="ARBA00051915"/>
    </source>
</evidence>
<dbReference type="RefSeq" id="WP_147849633.1">
    <property type="nucleotide sequence ID" value="NZ_VDUZ01000031.1"/>
</dbReference>
<dbReference type="Pfam" id="PF00501">
    <property type="entry name" value="AMP-binding"/>
    <property type="match status" value="1"/>
</dbReference>